<dbReference type="Pfam" id="PF11835">
    <property type="entry name" value="RRM_8"/>
    <property type="match status" value="1"/>
</dbReference>
<dbReference type="Pfam" id="PF13893">
    <property type="entry name" value="RRM_5"/>
    <property type="match status" value="1"/>
</dbReference>
<dbReference type="InterPro" id="IPR021790">
    <property type="entry name" value="PTBP1-like_RRM2"/>
</dbReference>
<dbReference type="InterPro" id="IPR055204">
    <property type="entry name" value="HNRNPL_RRM"/>
</dbReference>
<dbReference type="Proteomes" id="UP000183832">
    <property type="component" value="Unassembled WGS sequence"/>
</dbReference>
<evidence type="ECO:0000256" key="4">
    <source>
        <dbReference type="PROSITE-ProRule" id="PRU00176"/>
    </source>
</evidence>
<dbReference type="PROSITE" id="PS50102">
    <property type="entry name" value="RRM"/>
    <property type="match status" value="1"/>
</dbReference>
<reference evidence="6 7" key="1">
    <citation type="submission" date="2015-04" db="EMBL/GenBank/DDBJ databases">
        <authorList>
            <person name="Syromyatnikov M.Y."/>
            <person name="Popov V.N."/>
        </authorList>
    </citation>
    <scope>NUCLEOTIDE SEQUENCE [LARGE SCALE GENOMIC DNA]</scope>
</reference>
<keyword evidence="3 4" id="KW-0694">RNA-binding</keyword>
<dbReference type="GO" id="GO:0005634">
    <property type="term" value="C:nucleus"/>
    <property type="evidence" value="ECO:0007669"/>
    <property type="project" value="InterPro"/>
</dbReference>
<dbReference type="GO" id="GO:0003723">
    <property type="term" value="F:RNA binding"/>
    <property type="evidence" value="ECO:0007669"/>
    <property type="project" value="UniProtKB-UniRule"/>
</dbReference>
<organism evidence="6 7">
    <name type="scientific">Clunio marinus</name>
    <dbReference type="NCBI Taxonomy" id="568069"/>
    <lineage>
        <taxon>Eukaryota</taxon>
        <taxon>Metazoa</taxon>
        <taxon>Ecdysozoa</taxon>
        <taxon>Arthropoda</taxon>
        <taxon>Hexapoda</taxon>
        <taxon>Insecta</taxon>
        <taxon>Pterygota</taxon>
        <taxon>Neoptera</taxon>
        <taxon>Endopterygota</taxon>
        <taxon>Diptera</taxon>
        <taxon>Nematocera</taxon>
        <taxon>Chironomoidea</taxon>
        <taxon>Chironomidae</taxon>
        <taxon>Clunio</taxon>
    </lineage>
</organism>
<sequence>MAFNGGCDTEGPHNKRLCTGQNNINVNDSNNNTNGEALCNNGSSGGDMEISKGLGLLRTQSINTISQNPNNSQTNTILNNQTVNNSIITNSTEEPRRKRQEASRPNHILLFTIINPVYPITVEVIYTICHPHGTVLRIVIFKKNGVQAMVEFDSIESATRARDNLNGCDIYSACCTLKIDYAKPEKLNVYKNDSDISWDYTIAKDLGNGRSPLLQDPLFGARPTPFKPSLLGSGGTGYPFVTSPEYSQTNGAVGTVPAVTPTTPTITPETWKATSAGPQSLMKEPSITVTNRNATTQFATQGQQQAAVMMVYGLDNTTSNTDKLFNLVCLYGNVARIKFLKTKEGTAMVQMGEPVAVERCVQHLNNIPIGSNGKLQIAFSKQNFLSEVTNPYSLPDHSPSFKEYTGSKNNRFLSLAQACKNRIQPPSKILHFFNTPPSLTEEQLIDIFTQKEVPPAAVRMFPLKSERSSSGLLEFPSIAQAVLAIMKCNHTAIESKGTKFPFIMKLCFSSSKNLNSSYNNENEKANGDKQDVNMIFRCLISKIQKALPKTFLTFTLNFMV</sequence>
<protein>
    <submittedName>
        <fullName evidence="6">CLUMA_CG020905, isoform A</fullName>
    </submittedName>
</protein>
<dbReference type="Pfam" id="PF22976">
    <property type="entry name" value="RRM_10"/>
    <property type="match status" value="1"/>
</dbReference>
<dbReference type="InterPro" id="IPR035979">
    <property type="entry name" value="RBD_domain_sf"/>
</dbReference>
<dbReference type="AlphaFoldDB" id="A0A1J1J9T5"/>
<dbReference type="InterPro" id="IPR012677">
    <property type="entry name" value="Nucleotide-bd_a/b_plait_sf"/>
</dbReference>
<dbReference type="PANTHER" id="PTHR15592">
    <property type="entry name" value="MATRIN 3/NUCLEAR PROTEIN 220-RELATED"/>
    <property type="match status" value="1"/>
</dbReference>
<keyword evidence="1" id="KW-0597">Phosphoprotein</keyword>
<keyword evidence="7" id="KW-1185">Reference proteome</keyword>
<evidence type="ECO:0000259" key="5">
    <source>
        <dbReference type="PROSITE" id="PS50102"/>
    </source>
</evidence>
<dbReference type="NCBIfam" id="TIGR01649">
    <property type="entry name" value="hnRNP-L_PTB"/>
    <property type="match status" value="1"/>
</dbReference>
<dbReference type="Gene3D" id="3.30.70.330">
    <property type="match status" value="3"/>
</dbReference>
<dbReference type="OrthoDB" id="302770at2759"/>
<dbReference type="SUPFAM" id="SSF54928">
    <property type="entry name" value="RNA-binding domain, RBD"/>
    <property type="match status" value="3"/>
</dbReference>
<accession>A0A1J1J9T5</accession>
<dbReference type="EMBL" id="CVRI01000074">
    <property type="protein sequence ID" value="CRL08286.1"/>
    <property type="molecule type" value="Genomic_DNA"/>
</dbReference>
<dbReference type="InterPro" id="IPR000504">
    <property type="entry name" value="RRM_dom"/>
</dbReference>
<evidence type="ECO:0000256" key="1">
    <source>
        <dbReference type="ARBA" id="ARBA00022553"/>
    </source>
</evidence>
<evidence type="ECO:0000256" key="3">
    <source>
        <dbReference type="ARBA" id="ARBA00022884"/>
    </source>
</evidence>
<keyword evidence="2" id="KW-0677">Repeat</keyword>
<gene>
    <name evidence="6" type="ORF">CLUMA_CG020905</name>
</gene>
<dbReference type="GO" id="GO:0006397">
    <property type="term" value="P:mRNA processing"/>
    <property type="evidence" value="ECO:0007669"/>
    <property type="project" value="InterPro"/>
</dbReference>
<name>A0A1J1J9T5_9DIPT</name>
<dbReference type="SMART" id="SM00360">
    <property type="entry name" value="RRM"/>
    <property type="match status" value="3"/>
</dbReference>
<proteinExistence type="predicted"/>
<evidence type="ECO:0000256" key="2">
    <source>
        <dbReference type="ARBA" id="ARBA00022737"/>
    </source>
</evidence>
<dbReference type="CDD" id="cd12427">
    <property type="entry name" value="RRM4_hnRNPL_like"/>
    <property type="match status" value="1"/>
</dbReference>
<evidence type="ECO:0000313" key="6">
    <source>
        <dbReference type="EMBL" id="CRL08286.1"/>
    </source>
</evidence>
<feature type="domain" description="RRM" evidence="5">
    <location>
        <begin position="307"/>
        <end position="382"/>
    </location>
</feature>
<dbReference type="CDD" id="cd12694">
    <property type="entry name" value="RRM2_hnRNPL_like"/>
    <property type="match status" value="1"/>
</dbReference>
<dbReference type="STRING" id="568069.A0A1J1J9T5"/>
<evidence type="ECO:0000313" key="7">
    <source>
        <dbReference type="Proteomes" id="UP000183832"/>
    </source>
</evidence>
<dbReference type="FunFam" id="3.30.70.330:FF:000072">
    <property type="entry name" value="heterogeneous nuclear ribonucleoprotein L isoform X1"/>
    <property type="match status" value="1"/>
</dbReference>
<dbReference type="InterPro" id="IPR006536">
    <property type="entry name" value="HnRNP-L/PTB"/>
</dbReference>
<dbReference type="CDD" id="cd12424">
    <property type="entry name" value="RRM3_hnRNPL_like"/>
    <property type="match status" value="1"/>
</dbReference>